<protein>
    <submittedName>
        <fullName evidence="1">Predicted hydrolase of the alpha/beta superfamily</fullName>
    </submittedName>
</protein>
<dbReference type="InterPro" id="IPR029058">
    <property type="entry name" value="AB_hydrolase_fold"/>
</dbReference>
<dbReference type="InterPro" id="IPR000801">
    <property type="entry name" value="Esterase-like"/>
</dbReference>
<keyword evidence="2" id="KW-1185">Reference proteome</keyword>
<keyword evidence="1" id="KW-0378">Hydrolase</keyword>
<sequence>MAKKEINIGQKTCTIYEVENPEYILIQPVDEFDLKVLDHQVELMREAVDKPFLLVAITIEHWHDELTPWSAPAVFGKEGFGDQAKETLAYIEMVLLPELTKKYQIKDTMPIILGGYSLAGLFSIWSACQSKRFSAIAAISPSLWYPDWITYVKEHVPATKAIYLSLGDREDKTKNPVMATAGQRIREQQAILKEQGIACTLEWNAGHHFQDTEVRCAKGFSWCMQSMREVGGL</sequence>
<dbReference type="GO" id="GO:0016787">
    <property type="term" value="F:hydrolase activity"/>
    <property type="evidence" value="ECO:0007669"/>
    <property type="project" value="UniProtKB-KW"/>
</dbReference>
<reference evidence="1 2" key="1">
    <citation type="submission" date="2018-06" db="EMBL/GenBank/DDBJ databases">
        <authorList>
            <consortium name="Pathogen Informatics"/>
            <person name="Doyle S."/>
        </authorList>
    </citation>
    <scope>NUCLEOTIDE SEQUENCE [LARGE SCALE GENOMIC DNA]</scope>
    <source>
        <strain evidence="1 2">NCTC12020</strain>
    </source>
</reference>
<gene>
    <name evidence="1" type="ORF">NCTC12020_00645</name>
</gene>
<dbReference type="Gene3D" id="3.40.50.1820">
    <property type="entry name" value="alpha/beta hydrolase"/>
    <property type="match status" value="1"/>
</dbReference>
<organism evidence="1 2">
    <name type="scientific">Veillonella criceti</name>
    <dbReference type="NCBI Taxonomy" id="103891"/>
    <lineage>
        <taxon>Bacteria</taxon>
        <taxon>Bacillati</taxon>
        <taxon>Bacillota</taxon>
        <taxon>Negativicutes</taxon>
        <taxon>Veillonellales</taxon>
        <taxon>Veillonellaceae</taxon>
        <taxon>Veillonella</taxon>
    </lineage>
</organism>
<dbReference type="SUPFAM" id="SSF53474">
    <property type="entry name" value="alpha/beta-Hydrolases"/>
    <property type="match status" value="1"/>
</dbReference>
<name>A0A380NK50_9FIRM</name>
<proteinExistence type="predicted"/>
<dbReference type="EMBL" id="UHIO01000001">
    <property type="protein sequence ID" value="SUP41704.1"/>
    <property type="molecule type" value="Genomic_DNA"/>
</dbReference>
<evidence type="ECO:0000313" key="2">
    <source>
        <dbReference type="Proteomes" id="UP000255367"/>
    </source>
</evidence>
<evidence type="ECO:0000313" key="1">
    <source>
        <dbReference type="EMBL" id="SUP41704.1"/>
    </source>
</evidence>
<dbReference type="RefSeq" id="WP_115309877.1">
    <property type="nucleotide sequence ID" value="NZ_UHIO01000001.1"/>
</dbReference>
<dbReference type="AlphaFoldDB" id="A0A380NK50"/>
<dbReference type="Proteomes" id="UP000255367">
    <property type="component" value="Unassembled WGS sequence"/>
</dbReference>
<dbReference type="OrthoDB" id="9794761at2"/>
<accession>A0A380NK50</accession>
<dbReference type="Pfam" id="PF00756">
    <property type="entry name" value="Esterase"/>
    <property type="match status" value="1"/>
</dbReference>